<feature type="non-terminal residue" evidence="1">
    <location>
        <position position="1"/>
    </location>
</feature>
<proteinExistence type="predicted"/>
<sequence length="176" mass="20314">QKKLTKWWSGIRGEFTLVKTEYDKNMFKLMNYMAFRGATSGLVTAHLRSFEGNPGEIPLYAKHGLKMLILGQIPARDYVGVVCHMRLINEYGRLPQGFSQHLETSKTKILDEHNKISRIFLGTWLFDKNGRIPPPEMFDLERFEGIYSDVARAEDPSVMSVEFMLQIAFREFCGND</sequence>
<dbReference type="AlphaFoldDB" id="X1TUD1"/>
<gene>
    <name evidence="1" type="ORF">S12H4_36436</name>
</gene>
<comment type="caution">
    <text evidence="1">The sequence shown here is derived from an EMBL/GenBank/DDBJ whole genome shotgun (WGS) entry which is preliminary data.</text>
</comment>
<protein>
    <submittedName>
        <fullName evidence="1">Uncharacterized protein</fullName>
    </submittedName>
</protein>
<accession>X1TUD1</accession>
<dbReference type="EMBL" id="BARW01021719">
    <property type="protein sequence ID" value="GAI91175.1"/>
    <property type="molecule type" value="Genomic_DNA"/>
</dbReference>
<reference evidence="1" key="1">
    <citation type="journal article" date="2014" name="Front. Microbiol.">
        <title>High frequency of phylogenetically diverse reductive dehalogenase-homologous genes in deep subseafloor sedimentary metagenomes.</title>
        <authorList>
            <person name="Kawai M."/>
            <person name="Futagami T."/>
            <person name="Toyoda A."/>
            <person name="Takaki Y."/>
            <person name="Nishi S."/>
            <person name="Hori S."/>
            <person name="Arai W."/>
            <person name="Tsubouchi T."/>
            <person name="Morono Y."/>
            <person name="Uchiyama I."/>
            <person name="Ito T."/>
            <person name="Fujiyama A."/>
            <person name="Inagaki F."/>
            <person name="Takami H."/>
        </authorList>
    </citation>
    <scope>NUCLEOTIDE SEQUENCE</scope>
    <source>
        <strain evidence="1">Expedition CK06-06</strain>
    </source>
</reference>
<evidence type="ECO:0000313" key="1">
    <source>
        <dbReference type="EMBL" id="GAI91175.1"/>
    </source>
</evidence>
<name>X1TUD1_9ZZZZ</name>
<organism evidence="1">
    <name type="scientific">marine sediment metagenome</name>
    <dbReference type="NCBI Taxonomy" id="412755"/>
    <lineage>
        <taxon>unclassified sequences</taxon>
        <taxon>metagenomes</taxon>
        <taxon>ecological metagenomes</taxon>
    </lineage>
</organism>